<organism evidence="2 3">
    <name type="scientific">Racocetra fulgida</name>
    <dbReference type="NCBI Taxonomy" id="60492"/>
    <lineage>
        <taxon>Eukaryota</taxon>
        <taxon>Fungi</taxon>
        <taxon>Fungi incertae sedis</taxon>
        <taxon>Mucoromycota</taxon>
        <taxon>Glomeromycotina</taxon>
        <taxon>Glomeromycetes</taxon>
        <taxon>Diversisporales</taxon>
        <taxon>Gigasporaceae</taxon>
        <taxon>Racocetra</taxon>
    </lineage>
</organism>
<dbReference type="PROSITE" id="PS51886">
    <property type="entry name" value="TLDC"/>
    <property type="match status" value="1"/>
</dbReference>
<comment type="caution">
    <text evidence="2">The sequence shown here is derived from an EMBL/GenBank/DDBJ whole genome shotgun (WGS) entry which is preliminary data.</text>
</comment>
<name>A0A9N8ZE45_9GLOM</name>
<sequence>MLIILEILIATDELCLTELADYIIEHLFIHKQWMRENFILIYQTAFLKGSFKNLQLFCMDIIEKTPDIIFKAKDFTGIDPNLLTTLLGQSNLLTPEIEIWDALLKWGMSNTSPTLDPNYKTWTQESFQKLQEILQQFIPLINFTVISSSDFYYKVIPFQLILPSDLYDDLLKFHLAPQINPTHPFLRSPKRNQPFQSIFINNNHAAWIMSQIDYDQPAITYNGNNPKLLPYDLKLLIRGSNGCMSDEIFHNCCDLKGPTITIIKVKDMDEILGGYNPLSWDHSTKWAETSSSFIFSLNRANVGQSIVSRVINYSKAIRNSHGPSFGDGDLWVKVTCVRNLALPSFCRPRSYERRIFDLEQFHVEDYEVFQVIKKTNVIYL</sequence>
<reference evidence="2" key="1">
    <citation type="submission" date="2021-06" db="EMBL/GenBank/DDBJ databases">
        <authorList>
            <person name="Kallberg Y."/>
            <person name="Tangrot J."/>
            <person name="Rosling A."/>
        </authorList>
    </citation>
    <scope>NUCLEOTIDE SEQUENCE</scope>
    <source>
        <strain evidence="2">IN212</strain>
    </source>
</reference>
<keyword evidence="3" id="KW-1185">Reference proteome</keyword>
<accession>A0A9N8ZE45</accession>
<dbReference type="EMBL" id="CAJVPZ010001490">
    <property type="protein sequence ID" value="CAG8493519.1"/>
    <property type="molecule type" value="Genomic_DNA"/>
</dbReference>
<proteinExistence type="predicted"/>
<dbReference type="AlphaFoldDB" id="A0A9N8ZE45"/>
<evidence type="ECO:0000313" key="2">
    <source>
        <dbReference type="EMBL" id="CAG8493519.1"/>
    </source>
</evidence>
<protein>
    <submittedName>
        <fullName evidence="2">18860_t:CDS:1</fullName>
    </submittedName>
</protein>
<gene>
    <name evidence="2" type="ORF">RFULGI_LOCUS2094</name>
</gene>
<evidence type="ECO:0000259" key="1">
    <source>
        <dbReference type="PROSITE" id="PS51886"/>
    </source>
</evidence>
<dbReference type="OrthoDB" id="2397090at2759"/>
<dbReference type="InterPro" id="IPR006571">
    <property type="entry name" value="TLDc_dom"/>
</dbReference>
<dbReference type="Pfam" id="PF07534">
    <property type="entry name" value="TLD"/>
    <property type="match status" value="1"/>
</dbReference>
<dbReference type="Proteomes" id="UP000789396">
    <property type="component" value="Unassembled WGS sequence"/>
</dbReference>
<feature type="domain" description="TLDc" evidence="1">
    <location>
        <begin position="206"/>
        <end position="372"/>
    </location>
</feature>
<evidence type="ECO:0000313" key="3">
    <source>
        <dbReference type="Proteomes" id="UP000789396"/>
    </source>
</evidence>